<reference evidence="1 2" key="1">
    <citation type="submission" date="2015-05" db="EMBL/GenBank/DDBJ databases">
        <authorList>
            <person name="Tang B."/>
            <person name="Yu Y."/>
        </authorList>
    </citation>
    <scope>NUCLEOTIDE SEQUENCE [LARGE SCALE GENOMIC DNA]</scope>
    <source>
        <strain evidence="1 2">DSM 7029</strain>
    </source>
</reference>
<sequence>MFFPLINYVVMPRLDTPISCMAVTRTAASMTDEVTALVLDIDGTRVPNLVHHRHATKGCFDLGALAEPKMRVYPSAANGYYVMLRPLSPGRHTLNFGGALPSMLQAVTYTLDVE</sequence>
<dbReference type="EMBL" id="CP011371">
    <property type="protein sequence ID" value="AKJ31942.1"/>
    <property type="molecule type" value="Genomic_DNA"/>
</dbReference>
<organism evidence="1 2">
    <name type="scientific">Caldimonas brevitalea</name>
    <dbReference type="NCBI Taxonomy" id="413882"/>
    <lineage>
        <taxon>Bacteria</taxon>
        <taxon>Pseudomonadati</taxon>
        <taxon>Pseudomonadota</taxon>
        <taxon>Betaproteobacteria</taxon>
        <taxon>Burkholderiales</taxon>
        <taxon>Sphaerotilaceae</taxon>
        <taxon>Caldimonas</taxon>
    </lineage>
</organism>
<dbReference type="KEGG" id="pbh:AAW51_5251"/>
<dbReference type="AlphaFoldDB" id="A0A0G3BR93"/>
<protein>
    <submittedName>
        <fullName evidence="1">Uncharacterized protein</fullName>
    </submittedName>
</protein>
<name>A0A0G3BR93_9BURK</name>
<evidence type="ECO:0000313" key="2">
    <source>
        <dbReference type="Proteomes" id="UP000035352"/>
    </source>
</evidence>
<dbReference type="Proteomes" id="UP000035352">
    <property type="component" value="Chromosome"/>
</dbReference>
<evidence type="ECO:0000313" key="1">
    <source>
        <dbReference type="EMBL" id="AKJ31942.1"/>
    </source>
</evidence>
<gene>
    <name evidence="1" type="ORF">AAW51_5251</name>
</gene>
<keyword evidence="2" id="KW-1185">Reference proteome</keyword>
<proteinExistence type="predicted"/>
<accession>A0A0G3BR93</accession>